<dbReference type="EMBL" id="VMBF01000002">
    <property type="protein sequence ID" value="TSJ80361.1"/>
    <property type="molecule type" value="Genomic_DNA"/>
</dbReference>
<dbReference type="RefSeq" id="WP_144115734.1">
    <property type="nucleotide sequence ID" value="NZ_JACHGE010000004.1"/>
</dbReference>
<dbReference type="PROSITE" id="PS00105">
    <property type="entry name" value="AA_TRANSFER_CLASS_1"/>
    <property type="match status" value="1"/>
</dbReference>
<dbReference type="InterPro" id="IPR004839">
    <property type="entry name" value="Aminotransferase_I/II_large"/>
</dbReference>
<evidence type="ECO:0000256" key="1">
    <source>
        <dbReference type="ARBA" id="ARBA00001933"/>
    </source>
</evidence>
<comment type="cofactor">
    <cofactor evidence="1 4">
        <name>pyridoxal 5'-phosphate</name>
        <dbReference type="ChEBI" id="CHEBI:597326"/>
    </cofactor>
</comment>
<gene>
    <name evidence="6" type="ORF">F2B50_05765</name>
    <name evidence="7" type="ORF">FPF71_05765</name>
</gene>
<comment type="similarity">
    <text evidence="4">Belongs to the class-I pyridoxal-phosphate-dependent aminotransferase family.</text>
</comment>
<dbReference type="CDD" id="cd00609">
    <property type="entry name" value="AAT_like"/>
    <property type="match status" value="1"/>
</dbReference>
<dbReference type="PANTHER" id="PTHR42832">
    <property type="entry name" value="AMINO ACID AMINOTRANSFERASE"/>
    <property type="match status" value="1"/>
</dbReference>
<dbReference type="GO" id="GO:0030170">
    <property type="term" value="F:pyridoxal phosphate binding"/>
    <property type="evidence" value="ECO:0007669"/>
    <property type="project" value="InterPro"/>
</dbReference>
<dbReference type="Gene3D" id="3.40.640.10">
    <property type="entry name" value="Type I PLP-dependent aspartate aminotransferase-like (Major domain)"/>
    <property type="match status" value="1"/>
</dbReference>
<dbReference type="InterPro" id="IPR015421">
    <property type="entry name" value="PyrdxlP-dep_Trfase_major"/>
</dbReference>
<dbReference type="AlphaFoldDB" id="A0A5M7B9S5"/>
<dbReference type="Gene3D" id="3.90.1150.10">
    <property type="entry name" value="Aspartate Aminotransferase, domain 1"/>
    <property type="match status" value="1"/>
</dbReference>
<feature type="domain" description="Aminotransferase class I/classII large" evidence="5">
    <location>
        <begin position="32"/>
        <end position="379"/>
    </location>
</feature>
<dbReference type="EMBL" id="VWRS01000002">
    <property type="protein sequence ID" value="KAA5826323.1"/>
    <property type="molecule type" value="Genomic_DNA"/>
</dbReference>
<dbReference type="Proteomes" id="UP000322315">
    <property type="component" value="Unassembled WGS sequence"/>
</dbReference>
<evidence type="ECO:0000259" key="5">
    <source>
        <dbReference type="Pfam" id="PF00155"/>
    </source>
</evidence>
<reference evidence="7 8" key="2">
    <citation type="submission" date="2019-07" db="EMBL/GenBank/DDBJ databases">
        <title>Algibacter marinivivus sp. nov., isolated from the surface of a marine red alga.</title>
        <authorList>
            <person name="Zhong X."/>
            <person name="Xu W."/>
            <person name="Zhang Y."/>
            <person name="Zhang Q."/>
            <person name="Du Z."/>
        </authorList>
    </citation>
    <scope>NUCLEOTIDE SEQUENCE [LARGE SCALE GENOMIC DNA]</scope>
    <source>
        <strain evidence="7 8">RU-4-M-4</strain>
    </source>
</reference>
<dbReference type="SUPFAM" id="SSF53383">
    <property type="entry name" value="PLP-dependent transferases"/>
    <property type="match status" value="1"/>
</dbReference>
<evidence type="ECO:0000256" key="4">
    <source>
        <dbReference type="RuleBase" id="RU000481"/>
    </source>
</evidence>
<keyword evidence="2 4" id="KW-0032">Aminotransferase</keyword>
<name>A0A5M7B9S5_9FLAO</name>
<evidence type="ECO:0000256" key="2">
    <source>
        <dbReference type="ARBA" id="ARBA00022576"/>
    </source>
</evidence>
<comment type="caution">
    <text evidence="6">The sequence shown here is derived from an EMBL/GenBank/DDBJ whole genome shotgun (WGS) entry which is preliminary data.</text>
</comment>
<dbReference type="Pfam" id="PF00155">
    <property type="entry name" value="Aminotran_1_2"/>
    <property type="match status" value="1"/>
</dbReference>
<sequence length="381" mass="42731">MIEPAKRLQTVEEYYFSKKLREVNLLIANGKPVINLGIGSPDLQPPKKVLSAISASFENPIAHKYQSYQGLPELRDAISRFYKTQFSVNISPSTEVLPLMGSKEGIMHISMAYLNEGDEVLIPNPGYPTYQSVTKLVGAKGVLYELDEANNWMPDFKALESQDLSKVKIMWVNYPHMPTGAKPTKYVFEELVAFGKRHNILIVNDNPYSFILNDAPKSILNVEGAKDVCLELNSLSKTFNMAGWRVGMVLGSSEHISNILKVKSNMDSGMFYGIQKGAIEALKCSSMWFATLNNVYKERRDLVWQLADALNCTYDKEATGLFVWAKLPAYLKAEEFIDLVLKENHIFITPGTIFGTKGEGYIRFSLCASTEVLEEAIARVK</sequence>
<organism evidence="6 9">
    <name type="scientific">Algibacter amylolyticus</name>
    <dbReference type="NCBI Taxonomy" id="1608400"/>
    <lineage>
        <taxon>Bacteria</taxon>
        <taxon>Pseudomonadati</taxon>
        <taxon>Bacteroidota</taxon>
        <taxon>Flavobacteriia</taxon>
        <taxon>Flavobacteriales</taxon>
        <taxon>Flavobacteriaceae</taxon>
        <taxon>Algibacter</taxon>
    </lineage>
</organism>
<dbReference type="InterPro" id="IPR004838">
    <property type="entry name" value="NHTrfase_class1_PyrdxlP-BS"/>
</dbReference>
<protein>
    <recommendedName>
        <fullName evidence="4">Aminotransferase</fullName>
        <ecNumber evidence="4">2.6.1.-</ecNumber>
    </recommendedName>
</protein>
<dbReference type="GO" id="GO:0008483">
    <property type="term" value="F:transaminase activity"/>
    <property type="evidence" value="ECO:0007669"/>
    <property type="project" value="UniProtKB-KW"/>
</dbReference>
<dbReference type="InterPro" id="IPR050881">
    <property type="entry name" value="LL-DAP_aminotransferase"/>
</dbReference>
<dbReference type="Proteomes" id="UP000315145">
    <property type="component" value="Unassembled WGS sequence"/>
</dbReference>
<dbReference type="PANTHER" id="PTHR42832:SF3">
    <property type="entry name" value="L-GLUTAMINE--4-(METHYLSULFANYL)-2-OXOBUTANOATE AMINOTRANSFERASE"/>
    <property type="match status" value="1"/>
</dbReference>
<keyword evidence="8" id="KW-1185">Reference proteome</keyword>
<keyword evidence="3 4" id="KW-0808">Transferase</keyword>
<dbReference type="InterPro" id="IPR015424">
    <property type="entry name" value="PyrdxlP-dep_Trfase"/>
</dbReference>
<evidence type="ECO:0000313" key="9">
    <source>
        <dbReference type="Proteomes" id="UP000322315"/>
    </source>
</evidence>
<evidence type="ECO:0000313" key="7">
    <source>
        <dbReference type="EMBL" id="TSJ80361.1"/>
    </source>
</evidence>
<evidence type="ECO:0000256" key="3">
    <source>
        <dbReference type="ARBA" id="ARBA00022679"/>
    </source>
</evidence>
<reference evidence="6" key="3">
    <citation type="submission" date="2019-09" db="EMBL/GenBank/DDBJ databases">
        <authorList>
            <person name="Zhang D.-C."/>
        </authorList>
    </citation>
    <scope>NUCLEOTIDE SEQUENCE</scope>
    <source>
        <strain evidence="6">RU-4-M-4</strain>
    </source>
</reference>
<dbReference type="OrthoDB" id="9802328at2"/>
<accession>A0A5M7B9S5</accession>
<evidence type="ECO:0000313" key="6">
    <source>
        <dbReference type="EMBL" id="KAA5826323.1"/>
    </source>
</evidence>
<reference evidence="6 9" key="1">
    <citation type="journal article" date="2015" name="Int. J. Syst. Evol. Microbiol.">
        <title>Algibacter amylolyticus sp. nov., isolated from intertidal sediment.</title>
        <authorList>
            <person name="Zhang D.C."/>
            <person name="Wu J."/>
            <person name="Neuner K."/>
            <person name="Yao J."/>
            <person name="Margesin R."/>
        </authorList>
    </citation>
    <scope>NUCLEOTIDE SEQUENCE [LARGE SCALE GENOMIC DNA]</scope>
    <source>
        <strain evidence="6 9">RU-4-M-4</strain>
    </source>
</reference>
<evidence type="ECO:0000313" key="8">
    <source>
        <dbReference type="Proteomes" id="UP000315145"/>
    </source>
</evidence>
<proteinExistence type="inferred from homology"/>
<dbReference type="InterPro" id="IPR015422">
    <property type="entry name" value="PyrdxlP-dep_Trfase_small"/>
</dbReference>
<dbReference type="EC" id="2.6.1.-" evidence="4"/>